<protein>
    <recommendedName>
        <fullName evidence="8">G domain-containing protein</fullName>
    </recommendedName>
</protein>
<dbReference type="Proteomes" id="UP000784294">
    <property type="component" value="Unassembled WGS sequence"/>
</dbReference>
<evidence type="ECO:0000256" key="2">
    <source>
        <dbReference type="ARBA" id="ARBA00022741"/>
    </source>
</evidence>
<keyword evidence="4" id="KW-0342">GTP-binding</keyword>
<reference evidence="6" key="1">
    <citation type="submission" date="2018-11" db="EMBL/GenBank/DDBJ databases">
        <authorList>
            <consortium name="Pathogen Informatics"/>
        </authorList>
    </citation>
    <scope>NUCLEOTIDE SEQUENCE</scope>
</reference>
<dbReference type="EMBL" id="CAAALY010256283">
    <property type="protein sequence ID" value="VEL37898.1"/>
    <property type="molecule type" value="Genomic_DNA"/>
</dbReference>
<feature type="transmembrane region" description="Helical" evidence="5">
    <location>
        <begin position="63"/>
        <end position="83"/>
    </location>
</feature>
<name>A0A448XJ62_9PLAT</name>
<evidence type="ECO:0000256" key="3">
    <source>
        <dbReference type="ARBA" id="ARBA00022801"/>
    </source>
</evidence>
<dbReference type="InterPro" id="IPR043358">
    <property type="entry name" value="GNL1-like"/>
</dbReference>
<proteinExistence type="predicted"/>
<keyword evidence="3" id="KW-0378">Hydrolase</keyword>
<evidence type="ECO:0000256" key="5">
    <source>
        <dbReference type="SAM" id="Phobius"/>
    </source>
</evidence>
<dbReference type="GO" id="GO:0005829">
    <property type="term" value="C:cytosol"/>
    <property type="evidence" value="ECO:0007669"/>
    <property type="project" value="TreeGrafter"/>
</dbReference>
<keyword evidence="5" id="KW-0812">Transmembrane</keyword>
<sequence length="84" mass="9393">MLQFGHRSSTLVLRPDLVLCDCPGLVMPSLVHSRAELIVAGILPIDEMRDYLSPIQLVSTDPIYFVFIQIYFLGLSANVIAYII</sequence>
<dbReference type="GO" id="GO:0003924">
    <property type="term" value="F:GTPase activity"/>
    <property type="evidence" value="ECO:0007669"/>
    <property type="project" value="InterPro"/>
</dbReference>
<keyword evidence="5" id="KW-1133">Transmembrane helix</keyword>
<organism evidence="6 7">
    <name type="scientific">Protopolystoma xenopodis</name>
    <dbReference type="NCBI Taxonomy" id="117903"/>
    <lineage>
        <taxon>Eukaryota</taxon>
        <taxon>Metazoa</taxon>
        <taxon>Spiralia</taxon>
        <taxon>Lophotrochozoa</taxon>
        <taxon>Platyhelminthes</taxon>
        <taxon>Monogenea</taxon>
        <taxon>Polyopisthocotylea</taxon>
        <taxon>Polystomatidea</taxon>
        <taxon>Polystomatidae</taxon>
        <taxon>Protopolystoma</taxon>
    </lineage>
</organism>
<gene>
    <name evidence="6" type="ORF">PXEA_LOCUS31338</name>
</gene>
<keyword evidence="2" id="KW-0547">Nucleotide-binding</keyword>
<comment type="caution">
    <text evidence="6">The sequence shown here is derived from an EMBL/GenBank/DDBJ whole genome shotgun (WGS) entry which is preliminary data.</text>
</comment>
<evidence type="ECO:0000313" key="7">
    <source>
        <dbReference type="Proteomes" id="UP000784294"/>
    </source>
</evidence>
<dbReference type="OrthoDB" id="61815at2759"/>
<dbReference type="PANTHER" id="PTHR45709:SF2">
    <property type="entry name" value="LARGE SUBUNIT GTPASE 1 HOMOLOG"/>
    <property type="match status" value="1"/>
</dbReference>
<keyword evidence="7" id="KW-1185">Reference proteome</keyword>
<keyword evidence="1" id="KW-0963">Cytoplasm</keyword>
<keyword evidence="5" id="KW-0472">Membrane</keyword>
<evidence type="ECO:0000256" key="4">
    <source>
        <dbReference type="ARBA" id="ARBA00023134"/>
    </source>
</evidence>
<evidence type="ECO:0000313" key="6">
    <source>
        <dbReference type="EMBL" id="VEL37898.1"/>
    </source>
</evidence>
<dbReference type="PANTHER" id="PTHR45709">
    <property type="entry name" value="LARGE SUBUNIT GTPASE 1 HOMOLOG-RELATED"/>
    <property type="match status" value="1"/>
</dbReference>
<accession>A0A448XJ62</accession>
<dbReference type="AlphaFoldDB" id="A0A448XJ62"/>
<evidence type="ECO:0000256" key="1">
    <source>
        <dbReference type="ARBA" id="ARBA00022490"/>
    </source>
</evidence>
<evidence type="ECO:0008006" key="8">
    <source>
        <dbReference type="Google" id="ProtNLM"/>
    </source>
</evidence>
<dbReference type="GO" id="GO:0005525">
    <property type="term" value="F:GTP binding"/>
    <property type="evidence" value="ECO:0007669"/>
    <property type="project" value="UniProtKB-KW"/>
</dbReference>